<dbReference type="Proteomes" id="UP000594261">
    <property type="component" value="Chromosome 9"/>
</dbReference>
<dbReference type="InParanoid" id="A0A7N2MKB6"/>
<reference evidence="2" key="2">
    <citation type="submission" date="2021-01" db="UniProtKB">
        <authorList>
            <consortium name="EnsemblPlants"/>
        </authorList>
    </citation>
    <scope>IDENTIFICATION</scope>
</reference>
<dbReference type="AlphaFoldDB" id="A0A7N2MKB6"/>
<dbReference type="Gramene" id="QL09p050949:mrna">
    <property type="protein sequence ID" value="QL09p050949:mrna:CDS:1"/>
    <property type="gene ID" value="QL09p050949"/>
</dbReference>
<evidence type="ECO:0000313" key="2">
    <source>
        <dbReference type="EnsemblPlants" id="QL09p050949:mrna:CDS:1"/>
    </source>
</evidence>
<proteinExistence type="predicted"/>
<reference evidence="2 3" key="1">
    <citation type="journal article" date="2016" name="G3 (Bethesda)">
        <title>First Draft Assembly and Annotation of the Genome of a California Endemic Oak Quercus lobata Nee (Fagaceae).</title>
        <authorList>
            <person name="Sork V.L."/>
            <person name="Fitz-Gibbon S.T."/>
            <person name="Puiu D."/>
            <person name="Crepeau M."/>
            <person name="Gugger P.F."/>
            <person name="Sherman R."/>
            <person name="Stevens K."/>
            <person name="Langley C.H."/>
            <person name="Pellegrini M."/>
            <person name="Salzberg S.L."/>
        </authorList>
    </citation>
    <scope>NUCLEOTIDE SEQUENCE [LARGE SCALE GENOMIC DNA]</scope>
    <source>
        <strain evidence="2 3">cv. SW786</strain>
    </source>
</reference>
<dbReference type="InterPro" id="IPR039638">
    <property type="entry name" value="MED33A/B"/>
</dbReference>
<evidence type="ECO:0000256" key="1">
    <source>
        <dbReference type="SAM" id="MobiDB-lite"/>
    </source>
</evidence>
<dbReference type="GO" id="GO:2000762">
    <property type="term" value="P:regulation of phenylpropanoid metabolic process"/>
    <property type="evidence" value="ECO:0007669"/>
    <property type="project" value="InterPro"/>
</dbReference>
<dbReference type="EMBL" id="LRBV02000009">
    <property type="status" value="NOT_ANNOTATED_CDS"/>
    <property type="molecule type" value="Genomic_DNA"/>
</dbReference>
<evidence type="ECO:0000313" key="3">
    <source>
        <dbReference type="Proteomes" id="UP000594261"/>
    </source>
</evidence>
<feature type="region of interest" description="Disordered" evidence="1">
    <location>
        <begin position="13"/>
        <end position="34"/>
    </location>
</feature>
<dbReference type="PANTHER" id="PTHR33739">
    <property type="entry name" value="OS07G0681500 PROTEIN"/>
    <property type="match status" value="1"/>
</dbReference>
<keyword evidence="3" id="KW-1185">Reference proteome</keyword>
<accession>A0A7N2MKB6</accession>
<protein>
    <submittedName>
        <fullName evidence="2">Uncharacterized protein</fullName>
    </submittedName>
</protein>
<dbReference type="EnsemblPlants" id="QL09p050949:mrna">
    <property type="protein sequence ID" value="QL09p050949:mrna:CDS:1"/>
    <property type="gene ID" value="QL09p050949"/>
</dbReference>
<organism evidence="2 3">
    <name type="scientific">Quercus lobata</name>
    <name type="common">Valley oak</name>
    <dbReference type="NCBI Taxonomy" id="97700"/>
    <lineage>
        <taxon>Eukaryota</taxon>
        <taxon>Viridiplantae</taxon>
        <taxon>Streptophyta</taxon>
        <taxon>Embryophyta</taxon>
        <taxon>Tracheophyta</taxon>
        <taxon>Spermatophyta</taxon>
        <taxon>Magnoliopsida</taxon>
        <taxon>eudicotyledons</taxon>
        <taxon>Gunneridae</taxon>
        <taxon>Pentapetalae</taxon>
        <taxon>rosids</taxon>
        <taxon>fabids</taxon>
        <taxon>Fagales</taxon>
        <taxon>Fagaceae</taxon>
        <taxon>Quercus</taxon>
    </lineage>
</organism>
<sequence length="156" mass="16732">MDTGVKSNLKTKLIWKPHMPHSQPDMGQKNNPKSKTLNPKVIVLGHAANTKPIDPPLIGVALNSLASSCTRLCMAIIASFMGRKVKHSGDVLVFSSFSTVFHHNSDVLVQLSSSHIYSNGGVGALLVHGFGSYFSSGISPVALGNLYLRDESVSLY</sequence>
<dbReference type="GO" id="GO:0016592">
    <property type="term" value="C:mediator complex"/>
    <property type="evidence" value="ECO:0007669"/>
    <property type="project" value="InterPro"/>
</dbReference>
<name>A0A7N2MKB6_QUELO</name>
<dbReference type="PANTHER" id="PTHR33739:SF7">
    <property type="entry name" value="MEDIATOR OF RNA POLYMERASE II TRANSCRIPTION SUBUNIT 33B"/>
    <property type="match status" value="1"/>
</dbReference>